<dbReference type="Proteomes" id="UP001172756">
    <property type="component" value="Unassembled WGS sequence"/>
</dbReference>
<name>A0AB35ML08_9MICO</name>
<gene>
    <name evidence="2" type="ORF">QQ002_13370</name>
</gene>
<sequence length="85" mass="9943">MVEVAADRLGAYGYVLTGSQSEAEELVQDAIVRVFARRTRFEVPAQAEQYVRRTMRTMHIDRMRREALWRRVMPGQAREESRADD</sequence>
<evidence type="ECO:0000313" key="2">
    <source>
        <dbReference type="EMBL" id="MDN4484529.1"/>
    </source>
</evidence>
<dbReference type="SUPFAM" id="SSF88946">
    <property type="entry name" value="Sigma2 domain of RNA polymerase sigma factors"/>
    <property type="match status" value="1"/>
</dbReference>
<feature type="non-terminal residue" evidence="2">
    <location>
        <position position="85"/>
    </location>
</feature>
<evidence type="ECO:0000259" key="1">
    <source>
        <dbReference type="Pfam" id="PF04542"/>
    </source>
</evidence>
<dbReference type="GO" id="GO:0003700">
    <property type="term" value="F:DNA-binding transcription factor activity"/>
    <property type="evidence" value="ECO:0007669"/>
    <property type="project" value="InterPro"/>
</dbReference>
<dbReference type="InterPro" id="IPR007627">
    <property type="entry name" value="RNA_pol_sigma70_r2"/>
</dbReference>
<dbReference type="GO" id="GO:0006352">
    <property type="term" value="P:DNA-templated transcription initiation"/>
    <property type="evidence" value="ECO:0007669"/>
    <property type="project" value="InterPro"/>
</dbReference>
<comment type="caution">
    <text evidence="2">The sequence shown here is derived from an EMBL/GenBank/DDBJ whole genome shotgun (WGS) entry which is preliminary data.</text>
</comment>
<feature type="domain" description="RNA polymerase sigma-70 region 2" evidence="1">
    <location>
        <begin position="11"/>
        <end position="67"/>
    </location>
</feature>
<dbReference type="Gene3D" id="1.10.1740.10">
    <property type="match status" value="1"/>
</dbReference>
<dbReference type="EMBL" id="JAUHQB010000017">
    <property type="protein sequence ID" value="MDN4484529.1"/>
    <property type="molecule type" value="Genomic_DNA"/>
</dbReference>
<organism evidence="2 3">
    <name type="scientific">Demequina lignilytica</name>
    <dbReference type="NCBI Taxonomy" id="3051663"/>
    <lineage>
        <taxon>Bacteria</taxon>
        <taxon>Bacillati</taxon>
        <taxon>Actinomycetota</taxon>
        <taxon>Actinomycetes</taxon>
        <taxon>Micrococcales</taxon>
        <taxon>Demequinaceae</taxon>
        <taxon>Demequina</taxon>
    </lineage>
</organism>
<protein>
    <submittedName>
        <fullName evidence="2">Sigma factor</fullName>
    </submittedName>
</protein>
<dbReference type="RefSeq" id="WP_301161066.1">
    <property type="nucleotide sequence ID" value="NZ_JAUHQB010000017.1"/>
</dbReference>
<accession>A0AB35ML08</accession>
<dbReference type="Pfam" id="PF04542">
    <property type="entry name" value="Sigma70_r2"/>
    <property type="match status" value="1"/>
</dbReference>
<dbReference type="AlphaFoldDB" id="A0AB35ML08"/>
<reference evidence="2 3" key="1">
    <citation type="submission" date="2023-06" db="EMBL/GenBank/DDBJ databases">
        <title>SYSU T0a273.</title>
        <authorList>
            <person name="Gao L."/>
            <person name="Fang B.-Z."/>
            <person name="Li W.-J."/>
        </authorList>
    </citation>
    <scope>NUCLEOTIDE SEQUENCE [LARGE SCALE GENOMIC DNA]</scope>
    <source>
        <strain evidence="2 3">SYSU T0a273</strain>
    </source>
</reference>
<dbReference type="InterPro" id="IPR013325">
    <property type="entry name" value="RNA_pol_sigma_r2"/>
</dbReference>
<evidence type="ECO:0000313" key="3">
    <source>
        <dbReference type="Proteomes" id="UP001172756"/>
    </source>
</evidence>
<proteinExistence type="predicted"/>